<feature type="compositionally biased region" description="Low complexity" evidence="1">
    <location>
        <begin position="25"/>
        <end position="44"/>
    </location>
</feature>
<feature type="region of interest" description="Disordered" evidence="1">
    <location>
        <begin position="1"/>
        <end position="92"/>
    </location>
</feature>
<gene>
    <name evidence="2" type="ORF">XBLMG947_1376</name>
</gene>
<sequence>MRPVDFKIGLPHAMSTDEITPVDNATHPTSPSASDSSHAHSPTALPRAPSRQALRSRQGPPPHSRQLDVSALPPIPEEQHDQEDPSDRATASASYRAKLLSLIPTLGDDDASLDAFGAMIENANRANLEAPNRETSQQLYGQAAAMPRDSTHLLSLIPTLGDDHASLEAFGAMIERVDLTRLDRRLAEQYTPRTVAATPDPDRARLLQRIHDVDPEAGARVAEFVQHVEELTKLKERERGRRLGN</sequence>
<feature type="compositionally biased region" description="Basic and acidic residues" evidence="1">
    <location>
        <begin position="77"/>
        <end position="87"/>
    </location>
</feature>
<protein>
    <submittedName>
        <fullName evidence="2">Uncharacterized protein</fullName>
    </submittedName>
</protein>
<accession>A0A1C3NJM6</accession>
<dbReference type="EMBL" id="FLTX01000018">
    <property type="protein sequence ID" value="SBV50596.1"/>
    <property type="molecule type" value="Genomic_DNA"/>
</dbReference>
<dbReference type="AlphaFoldDB" id="A0A1C3NJM6"/>
<evidence type="ECO:0000256" key="1">
    <source>
        <dbReference type="SAM" id="MobiDB-lite"/>
    </source>
</evidence>
<dbReference type="Proteomes" id="UP000092503">
    <property type="component" value="Unassembled WGS sequence"/>
</dbReference>
<proteinExistence type="predicted"/>
<evidence type="ECO:0000313" key="2">
    <source>
        <dbReference type="EMBL" id="SBV50596.1"/>
    </source>
</evidence>
<reference evidence="2 3" key="1">
    <citation type="submission" date="2016-06" db="EMBL/GenBank/DDBJ databases">
        <authorList>
            <person name="Kjaerup R.B."/>
            <person name="Dalgaard T.S."/>
            <person name="Juul-Madsen H.R."/>
        </authorList>
    </citation>
    <scope>NUCLEOTIDE SEQUENCE [LARGE SCALE GENOMIC DNA]</scope>
    <source>
        <strain evidence="2">LMG947</strain>
    </source>
</reference>
<name>A0A1C3NJM6_9XANT</name>
<organism evidence="2 3">
    <name type="scientific">Xanthomonas bromi</name>
    <dbReference type="NCBI Taxonomy" id="56449"/>
    <lineage>
        <taxon>Bacteria</taxon>
        <taxon>Pseudomonadati</taxon>
        <taxon>Pseudomonadota</taxon>
        <taxon>Gammaproteobacteria</taxon>
        <taxon>Lysobacterales</taxon>
        <taxon>Lysobacteraceae</taxon>
        <taxon>Xanthomonas</taxon>
    </lineage>
</organism>
<evidence type="ECO:0000313" key="3">
    <source>
        <dbReference type="Proteomes" id="UP000092503"/>
    </source>
</evidence>